<keyword evidence="1" id="KW-1133">Transmembrane helix</keyword>
<name>A0A5C6CTV1_9BACT</name>
<reference evidence="2 3" key="1">
    <citation type="submission" date="2019-02" db="EMBL/GenBank/DDBJ databases">
        <title>Deep-cultivation of Planctomycetes and their phenomic and genomic characterization uncovers novel biology.</title>
        <authorList>
            <person name="Wiegand S."/>
            <person name="Jogler M."/>
            <person name="Boedeker C."/>
            <person name="Pinto D."/>
            <person name="Vollmers J."/>
            <person name="Rivas-Marin E."/>
            <person name="Kohn T."/>
            <person name="Peeters S.H."/>
            <person name="Heuer A."/>
            <person name="Rast P."/>
            <person name="Oberbeckmann S."/>
            <person name="Bunk B."/>
            <person name="Jeske O."/>
            <person name="Meyerdierks A."/>
            <person name="Storesund J.E."/>
            <person name="Kallscheuer N."/>
            <person name="Luecker S."/>
            <person name="Lage O.M."/>
            <person name="Pohl T."/>
            <person name="Merkel B.J."/>
            <person name="Hornburger P."/>
            <person name="Mueller R.-W."/>
            <person name="Bruemmer F."/>
            <person name="Labrenz M."/>
            <person name="Spormann A.M."/>
            <person name="Op Den Camp H."/>
            <person name="Overmann J."/>
            <person name="Amann R."/>
            <person name="Jetten M.S.M."/>
            <person name="Mascher T."/>
            <person name="Medema M.H."/>
            <person name="Devos D.P."/>
            <person name="Kaster A.-K."/>
            <person name="Ovreas L."/>
            <person name="Rohde M."/>
            <person name="Galperin M.Y."/>
            <person name="Jogler C."/>
        </authorList>
    </citation>
    <scope>NUCLEOTIDE SEQUENCE [LARGE SCALE GENOMIC DNA]</scope>
    <source>
        <strain evidence="2 3">Pla52o</strain>
    </source>
</reference>
<dbReference type="RefSeq" id="WP_146593192.1">
    <property type="nucleotide sequence ID" value="NZ_SJPT01000001.1"/>
</dbReference>
<accession>A0A5C6CTV1</accession>
<dbReference type="AlphaFoldDB" id="A0A5C6CTV1"/>
<feature type="transmembrane region" description="Helical" evidence="1">
    <location>
        <begin position="143"/>
        <end position="162"/>
    </location>
</feature>
<feature type="transmembrane region" description="Helical" evidence="1">
    <location>
        <begin position="197"/>
        <end position="216"/>
    </location>
</feature>
<evidence type="ECO:0000313" key="2">
    <source>
        <dbReference type="EMBL" id="TWU26927.1"/>
    </source>
</evidence>
<gene>
    <name evidence="2" type="ORF">Pla52o_07830</name>
</gene>
<organism evidence="2 3">
    <name type="scientific">Novipirellula galeiformis</name>
    <dbReference type="NCBI Taxonomy" id="2528004"/>
    <lineage>
        <taxon>Bacteria</taxon>
        <taxon>Pseudomonadati</taxon>
        <taxon>Planctomycetota</taxon>
        <taxon>Planctomycetia</taxon>
        <taxon>Pirellulales</taxon>
        <taxon>Pirellulaceae</taxon>
        <taxon>Novipirellula</taxon>
    </lineage>
</organism>
<feature type="transmembrane region" description="Helical" evidence="1">
    <location>
        <begin position="228"/>
        <end position="254"/>
    </location>
</feature>
<dbReference type="OrthoDB" id="272587at2"/>
<evidence type="ECO:0000256" key="1">
    <source>
        <dbReference type="SAM" id="Phobius"/>
    </source>
</evidence>
<protein>
    <recommendedName>
        <fullName evidence="4">Prenyltransferase</fullName>
    </recommendedName>
</protein>
<dbReference type="Proteomes" id="UP000316304">
    <property type="component" value="Unassembled WGS sequence"/>
</dbReference>
<comment type="caution">
    <text evidence="2">The sequence shown here is derived from an EMBL/GenBank/DDBJ whole genome shotgun (WGS) entry which is preliminary data.</text>
</comment>
<evidence type="ECO:0008006" key="4">
    <source>
        <dbReference type="Google" id="ProtNLM"/>
    </source>
</evidence>
<feature type="transmembrane region" description="Helical" evidence="1">
    <location>
        <begin position="16"/>
        <end position="40"/>
    </location>
</feature>
<keyword evidence="3" id="KW-1185">Reference proteome</keyword>
<feature type="transmembrane region" description="Helical" evidence="1">
    <location>
        <begin position="260"/>
        <end position="282"/>
    </location>
</feature>
<feature type="transmembrane region" description="Helical" evidence="1">
    <location>
        <begin position="72"/>
        <end position="90"/>
    </location>
</feature>
<evidence type="ECO:0000313" key="3">
    <source>
        <dbReference type="Proteomes" id="UP000316304"/>
    </source>
</evidence>
<sequence>MASPLSDASRSTTRSLLGLISIPNILSLDAPLVAIGWQWLIVVAFPNPASATADVPANHASVMPASIPSGSFPHAPAVVLFITVWLIYMADRLMDCRRMDFSQKAPLRHRFAKRWSKLLWPLWGAMLITGGLVAILYVHRELLAAGAILLVFVLAYSGAVHFCQSLRNALPKEFIVGSLFAIGVSLPVLTSHLTLSLVIAIGVLAALFVLNCLCVAKAQRASDRQQGIGSAILMYPGLATRLPWFASMLAAASAGLGAGGWIPVSIATTTSLSSMMLIPIAWSMDHETGGMTASQWGQLADYALLSPFLAMAIAT</sequence>
<proteinExistence type="predicted"/>
<feature type="transmembrane region" description="Helical" evidence="1">
    <location>
        <begin position="174"/>
        <end position="191"/>
    </location>
</feature>
<dbReference type="EMBL" id="SJPT01000001">
    <property type="protein sequence ID" value="TWU26927.1"/>
    <property type="molecule type" value="Genomic_DNA"/>
</dbReference>
<keyword evidence="1" id="KW-0472">Membrane</keyword>
<keyword evidence="1" id="KW-0812">Transmembrane</keyword>
<feature type="transmembrane region" description="Helical" evidence="1">
    <location>
        <begin position="118"/>
        <end position="137"/>
    </location>
</feature>